<dbReference type="Proteomes" id="UP000095283">
    <property type="component" value="Unplaced"/>
</dbReference>
<dbReference type="CDD" id="cd11304">
    <property type="entry name" value="Cadherin_repeat"/>
    <property type="match status" value="1"/>
</dbReference>
<dbReference type="GO" id="GO:0005509">
    <property type="term" value="F:calcium ion binding"/>
    <property type="evidence" value="ECO:0007669"/>
    <property type="project" value="InterPro"/>
</dbReference>
<dbReference type="WBParaSite" id="Hba_03644">
    <property type="protein sequence ID" value="Hba_03644"/>
    <property type="gene ID" value="Hba_03644"/>
</dbReference>
<evidence type="ECO:0000313" key="2">
    <source>
        <dbReference type="WBParaSite" id="Hba_03644"/>
    </source>
</evidence>
<accession>A0A1I7WF93</accession>
<organism evidence="1 2">
    <name type="scientific">Heterorhabditis bacteriophora</name>
    <name type="common">Entomopathogenic nematode worm</name>
    <dbReference type="NCBI Taxonomy" id="37862"/>
    <lineage>
        <taxon>Eukaryota</taxon>
        <taxon>Metazoa</taxon>
        <taxon>Ecdysozoa</taxon>
        <taxon>Nematoda</taxon>
        <taxon>Chromadorea</taxon>
        <taxon>Rhabditida</taxon>
        <taxon>Rhabditina</taxon>
        <taxon>Rhabditomorpha</taxon>
        <taxon>Strongyloidea</taxon>
        <taxon>Heterorhabditidae</taxon>
        <taxon>Heterorhabditis</taxon>
    </lineage>
</organism>
<dbReference type="AlphaFoldDB" id="A0A1I7WF93"/>
<evidence type="ECO:0000313" key="1">
    <source>
        <dbReference type="Proteomes" id="UP000095283"/>
    </source>
</evidence>
<proteinExistence type="predicted"/>
<name>A0A1I7WF93_HETBA</name>
<dbReference type="GO" id="GO:0016020">
    <property type="term" value="C:membrane"/>
    <property type="evidence" value="ECO:0007669"/>
    <property type="project" value="InterPro"/>
</dbReference>
<keyword evidence="1" id="KW-1185">Reference proteome</keyword>
<dbReference type="InterPro" id="IPR015919">
    <property type="entry name" value="Cadherin-like_sf"/>
</dbReference>
<sequence length="53" mass="5789">MESGDSSLFRVDVKTGEIFAQQRLAQGIYELVIQAKDGSGLPSEQSVCFHLMA</sequence>
<protein>
    <submittedName>
        <fullName evidence="2">CA domain-containing protein</fullName>
    </submittedName>
</protein>
<reference evidence="2" key="1">
    <citation type="submission" date="2016-11" db="UniProtKB">
        <authorList>
            <consortium name="WormBaseParasite"/>
        </authorList>
    </citation>
    <scope>IDENTIFICATION</scope>
</reference>
<dbReference type="SUPFAM" id="SSF49313">
    <property type="entry name" value="Cadherin-like"/>
    <property type="match status" value="1"/>
</dbReference>